<dbReference type="PANTHER" id="PTHR33392">
    <property type="entry name" value="POLYISOPRENYL-TEICHOIC ACID--PEPTIDOGLYCAN TEICHOIC ACID TRANSFERASE TAGU"/>
    <property type="match status" value="1"/>
</dbReference>
<gene>
    <name evidence="3" type="ORF">L1F31_16935</name>
</gene>
<evidence type="ECO:0000313" key="4">
    <source>
        <dbReference type="Proteomes" id="UP001064879"/>
    </source>
</evidence>
<comment type="similarity">
    <text evidence="1">Belongs to the LytR/CpsA/Psr (LCP) family.</text>
</comment>
<feature type="domain" description="Cell envelope-related transcriptional attenuator" evidence="2">
    <location>
        <begin position="90"/>
        <end position="228"/>
    </location>
</feature>
<reference evidence="3" key="1">
    <citation type="submission" date="2022-03" db="EMBL/GenBank/DDBJ databases">
        <title>Brevibacterium spongiae sp. nov., isolated from marine sponge.</title>
        <authorList>
            <person name="Li Z."/>
            <person name="Zhang M."/>
        </authorList>
    </citation>
    <scope>NUCLEOTIDE SEQUENCE</scope>
    <source>
        <strain evidence="3">WHS-Z9</strain>
    </source>
</reference>
<proteinExistence type="inferred from homology"/>
<keyword evidence="4" id="KW-1185">Reference proteome</keyword>
<evidence type="ECO:0000259" key="2">
    <source>
        <dbReference type="Pfam" id="PF03816"/>
    </source>
</evidence>
<accession>A0ABY5SRH3</accession>
<evidence type="ECO:0000256" key="1">
    <source>
        <dbReference type="ARBA" id="ARBA00006068"/>
    </source>
</evidence>
<evidence type="ECO:0000313" key="3">
    <source>
        <dbReference type="EMBL" id="UVI35778.1"/>
    </source>
</evidence>
<dbReference type="InterPro" id="IPR050922">
    <property type="entry name" value="LytR/CpsA/Psr_CW_biosynth"/>
</dbReference>
<dbReference type="InterPro" id="IPR004474">
    <property type="entry name" value="LytR_CpsA_psr"/>
</dbReference>
<dbReference type="NCBIfam" id="TIGR00350">
    <property type="entry name" value="lytR_cpsA_psr"/>
    <property type="match status" value="1"/>
</dbReference>
<dbReference type="Pfam" id="PF03816">
    <property type="entry name" value="LytR_cpsA_psr"/>
    <property type="match status" value="1"/>
</dbReference>
<name>A0ABY5SRH3_9MICO</name>
<organism evidence="3 4">
    <name type="scientific">Brevibacterium spongiae</name>
    <dbReference type="NCBI Taxonomy" id="2909672"/>
    <lineage>
        <taxon>Bacteria</taxon>
        <taxon>Bacillati</taxon>
        <taxon>Actinomycetota</taxon>
        <taxon>Actinomycetes</taxon>
        <taxon>Micrococcales</taxon>
        <taxon>Brevibacteriaceae</taxon>
        <taxon>Brevibacterium</taxon>
    </lineage>
</organism>
<dbReference type="Proteomes" id="UP001064879">
    <property type="component" value="Chromosome"/>
</dbReference>
<sequence>MRKRTAVLCAGITVVALLVFGAGVGAYNGYLAMAWDRGVTTIDDPDLVEQLASQPEAPTSRSSSPVDILLFGTVDPQTETGAAGADEIDSDLVMLAHIPADRSGVQLVSIPNDTSVSVPGSGRDTIGAAVSLGLPMGVRAVSNLLGTEIDHVVLIDLTMLDTMVDLLGGIEVESTAAFESEGHAFTSGLNLLDSSSALAFFSGHGAFPDGTLQRIHNRQEFIRAAGSQLVSTGHLSDPLKLSAAVRELSPYLSVDSGFDASTLVKFGSQLGAIGEDDIDFITLPAAGDDITGDDSRGGDQGQLRADGYDLEELKRSIADDSVDDFAAEATVRRR</sequence>
<dbReference type="EMBL" id="CP093443">
    <property type="protein sequence ID" value="UVI35778.1"/>
    <property type="molecule type" value="Genomic_DNA"/>
</dbReference>
<dbReference type="Gene3D" id="3.40.630.190">
    <property type="entry name" value="LCP protein"/>
    <property type="match status" value="1"/>
</dbReference>
<dbReference type="PANTHER" id="PTHR33392:SF6">
    <property type="entry name" value="POLYISOPRENYL-TEICHOIC ACID--PEPTIDOGLYCAN TEICHOIC ACID TRANSFERASE TAGU"/>
    <property type="match status" value="1"/>
</dbReference>
<protein>
    <submittedName>
        <fullName evidence="3">LCP family protein</fullName>
    </submittedName>
</protein>
<dbReference type="RefSeq" id="WP_265418395.1">
    <property type="nucleotide sequence ID" value="NZ_CP093443.1"/>
</dbReference>